<evidence type="ECO:0000313" key="2">
    <source>
        <dbReference type="Proteomes" id="UP000292052"/>
    </source>
</evidence>
<evidence type="ECO:0008006" key="3">
    <source>
        <dbReference type="Google" id="ProtNLM"/>
    </source>
</evidence>
<dbReference type="AlphaFoldDB" id="A0A482VG80"/>
<dbReference type="Gene3D" id="2.10.70.10">
    <property type="entry name" value="Complement Module, domain 1"/>
    <property type="match status" value="1"/>
</dbReference>
<dbReference type="EMBL" id="QDEB01103332">
    <property type="protein sequence ID" value="RZC27671.1"/>
    <property type="molecule type" value="Genomic_DNA"/>
</dbReference>
<reference evidence="1 2" key="1">
    <citation type="submission" date="2017-03" db="EMBL/GenBank/DDBJ databases">
        <title>Genome of the blue death feigning beetle - Asbolus verrucosus.</title>
        <authorList>
            <person name="Rider S.D."/>
        </authorList>
    </citation>
    <scope>NUCLEOTIDE SEQUENCE [LARGE SCALE GENOMIC DNA]</scope>
    <source>
        <strain evidence="1">Butters</strain>
        <tissue evidence="1">Head and leg muscle</tissue>
    </source>
</reference>
<organism evidence="1 2">
    <name type="scientific">Asbolus verrucosus</name>
    <name type="common">Desert ironclad beetle</name>
    <dbReference type="NCBI Taxonomy" id="1661398"/>
    <lineage>
        <taxon>Eukaryota</taxon>
        <taxon>Metazoa</taxon>
        <taxon>Ecdysozoa</taxon>
        <taxon>Arthropoda</taxon>
        <taxon>Hexapoda</taxon>
        <taxon>Insecta</taxon>
        <taxon>Pterygota</taxon>
        <taxon>Neoptera</taxon>
        <taxon>Endopterygota</taxon>
        <taxon>Coleoptera</taxon>
        <taxon>Polyphaga</taxon>
        <taxon>Cucujiformia</taxon>
        <taxon>Tenebrionidae</taxon>
        <taxon>Pimeliinae</taxon>
        <taxon>Asbolus</taxon>
    </lineage>
</organism>
<proteinExistence type="predicted"/>
<dbReference type="SUPFAM" id="SSF57603">
    <property type="entry name" value="FnI-like domain"/>
    <property type="match status" value="1"/>
</dbReference>
<dbReference type="OrthoDB" id="365605at2759"/>
<evidence type="ECO:0000313" key="1">
    <source>
        <dbReference type="EMBL" id="RZC27671.1"/>
    </source>
</evidence>
<accession>A0A482VG80</accession>
<sequence>MFDYYSTTSIRCVMWACDDIFLLTDPKCSVTHSLDGCCANGVVCPPFENVATCDFNGQKYHEGKRFYPTNSCHKCICQKGFTGKIETPFCARLTCGVQLKWSSATKPKEYCAPFYGNVSKNDALCCPEDWICRKFDQNFQ</sequence>
<gene>
    <name evidence="1" type="ORF">BDFB_013128</name>
</gene>
<comment type="caution">
    <text evidence="1">The sequence shown here is derived from an EMBL/GenBank/DDBJ whole genome shotgun (WGS) entry which is preliminary data.</text>
</comment>
<name>A0A482VG80_ASBVE</name>
<keyword evidence="2" id="KW-1185">Reference proteome</keyword>
<dbReference type="Proteomes" id="UP000292052">
    <property type="component" value="Unassembled WGS sequence"/>
</dbReference>
<protein>
    <recommendedName>
        <fullName evidence="3">VWFC domain-containing protein</fullName>
    </recommendedName>
</protein>